<keyword evidence="6 15" id="KW-0698">rRNA processing</keyword>
<keyword evidence="7 15" id="KW-0507">mRNA processing</keyword>
<feature type="domain" description="RNase III" evidence="17">
    <location>
        <begin position="6"/>
        <end position="133"/>
    </location>
</feature>
<feature type="binding site" evidence="15">
    <location>
        <position position="119"/>
    </location>
    <ligand>
        <name>Mg(2+)</name>
        <dbReference type="ChEBI" id="CHEBI:18420"/>
    </ligand>
</feature>
<dbReference type="RefSeq" id="WP_055263283.1">
    <property type="nucleotide sequence ID" value="NZ_CABIXQ010000002.1"/>
</dbReference>
<dbReference type="SUPFAM" id="SSF54768">
    <property type="entry name" value="dsRNA-binding domain-like"/>
    <property type="match status" value="1"/>
</dbReference>
<dbReference type="GO" id="GO:0046872">
    <property type="term" value="F:metal ion binding"/>
    <property type="evidence" value="ECO:0007669"/>
    <property type="project" value="UniProtKB-KW"/>
</dbReference>
<evidence type="ECO:0000259" key="17">
    <source>
        <dbReference type="PROSITE" id="PS50142"/>
    </source>
</evidence>
<dbReference type="CDD" id="cd10845">
    <property type="entry name" value="DSRM_RNAse_III_family"/>
    <property type="match status" value="1"/>
</dbReference>
<dbReference type="FunFam" id="1.10.1520.10:FF:000001">
    <property type="entry name" value="Ribonuclease 3"/>
    <property type="match status" value="1"/>
</dbReference>
<dbReference type="FunFam" id="3.30.160.20:FF:000003">
    <property type="entry name" value="Ribonuclease 3"/>
    <property type="match status" value="1"/>
</dbReference>
<dbReference type="PROSITE" id="PS50142">
    <property type="entry name" value="RNASE_3_2"/>
    <property type="match status" value="1"/>
</dbReference>
<dbReference type="PANTHER" id="PTHR11207">
    <property type="entry name" value="RIBONUCLEASE III"/>
    <property type="match status" value="1"/>
</dbReference>
<feature type="domain" description="DRBM" evidence="16">
    <location>
        <begin position="160"/>
        <end position="229"/>
    </location>
</feature>
<dbReference type="GO" id="GO:0010468">
    <property type="term" value="P:regulation of gene expression"/>
    <property type="evidence" value="ECO:0007669"/>
    <property type="project" value="TreeGrafter"/>
</dbReference>
<keyword evidence="12 15" id="KW-0378">Hydrolase</keyword>
<reference evidence="18 19" key="1">
    <citation type="submission" date="2015-09" db="EMBL/GenBank/DDBJ databases">
        <authorList>
            <consortium name="Pathogen Informatics"/>
        </authorList>
    </citation>
    <scope>NUCLEOTIDE SEQUENCE [LARGE SCALE GENOMIC DNA]</scope>
    <source>
        <strain evidence="18 19">2789STDY5834856</strain>
    </source>
</reference>
<comment type="cofactor">
    <cofactor evidence="15">
        <name>Mg(2+)</name>
        <dbReference type="ChEBI" id="CHEBI:18420"/>
    </cofactor>
</comment>
<evidence type="ECO:0000313" key="19">
    <source>
        <dbReference type="Proteomes" id="UP000095594"/>
    </source>
</evidence>
<dbReference type="AlphaFoldDB" id="A0A173YYR3"/>
<dbReference type="EC" id="3.1.26.3" evidence="15"/>
<keyword evidence="9 15" id="KW-0540">Nuclease</keyword>
<dbReference type="HAMAP" id="MF_00104">
    <property type="entry name" value="RNase_III"/>
    <property type="match status" value="1"/>
</dbReference>
<dbReference type="OrthoDB" id="9805026at2"/>
<evidence type="ECO:0000256" key="9">
    <source>
        <dbReference type="ARBA" id="ARBA00022722"/>
    </source>
</evidence>
<evidence type="ECO:0000256" key="5">
    <source>
        <dbReference type="ARBA" id="ARBA00022490"/>
    </source>
</evidence>
<dbReference type="InterPro" id="IPR036389">
    <property type="entry name" value="RNase_III_sf"/>
</dbReference>
<evidence type="ECO:0000256" key="7">
    <source>
        <dbReference type="ARBA" id="ARBA00022664"/>
    </source>
</evidence>
<dbReference type="InterPro" id="IPR000999">
    <property type="entry name" value="RNase_III_dom"/>
</dbReference>
<dbReference type="Gene3D" id="3.30.160.20">
    <property type="match status" value="1"/>
</dbReference>
<evidence type="ECO:0000256" key="8">
    <source>
        <dbReference type="ARBA" id="ARBA00022694"/>
    </source>
</evidence>
<dbReference type="Gene3D" id="1.10.1520.10">
    <property type="entry name" value="Ribonuclease III domain"/>
    <property type="match status" value="1"/>
</dbReference>
<evidence type="ECO:0000256" key="15">
    <source>
        <dbReference type="HAMAP-Rule" id="MF_00104"/>
    </source>
</evidence>
<keyword evidence="15" id="KW-0699">rRNA-binding</keyword>
<name>A0A173YYR3_9CLOT</name>
<evidence type="ECO:0000313" key="18">
    <source>
        <dbReference type="EMBL" id="CUN68406.1"/>
    </source>
</evidence>
<evidence type="ECO:0000256" key="13">
    <source>
        <dbReference type="ARBA" id="ARBA00022842"/>
    </source>
</evidence>
<dbReference type="GO" id="GO:0006364">
    <property type="term" value="P:rRNA processing"/>
    <property type="evidence" value="ECO:0007669"/>
    <property type="project" value="UniProtKB-UniRule"/>
</dbReference>
<comment type="function">
    <text evidence="15">Digests double-stranded RNA. Involved in the processing of primary rRNA transcript to yield the immediate precursors to the large and small rRNAs (23S and 16S). Processes some mRNAs, and tRNAs when they are encoded in the rRNA operon. Processes pre-crRNA and tracrRNA of type II CRISPR loci if present in the organism.</text>
</comment>
<proteinExistence type="inferred from homology"/>
<comment type="subunit">
    <text evidence="4 15">Homodimer.</text>
</comment>
<dbReference type="CDD" id="cd00593">
    <property type="entry name" value="RIBOc"/>
    <property type="match status" value="1"/>
</dbReference>
<dbReference type="InterPro" id="IPR014720">
    <property type="entry name" value="dsRBD_dom"/>
</dbReference>
<evidence type="ECO:0000256" key="3">
    <source>
        <dbReference type="ARBA" id="ARBA00010183"/>
    </source>
</evidence>
<sequence>MNNFYQKEVEDVVGIKFNEPSLLMTALTHSSYANQHRDEAYNERLEFLGDSILQLCITEYLFLNYKDKTEGELTKIRSLIVCENSLYEIGRELNLGYFLRMSKGEELTGGRERVSLIADAVEALIAAIYLDKGLEFTKDYILGRFEKIIKRAINNDIILDYKTKLQELLQRNGEISIVYELIKHEGPPHRRKFFTQLIIDNKEFSKGEGYSKKESEQNAAKSALKILEDINE</sequence>
<dbReference type="GO" id="GO:0005737">
    <property type="term" value="C:cytoplasm"/>
    <property type="evidence" value="ECO:0007669"/>
    <property type="project" value="UniProtKB-SubCell"/>
</dbReference>
<feature type="binding site" evidence="15">
    <location>
        <position position="122"/>
    </location>
    <ligand>
        <name>Mg(2+)</name>
        <dbReference type="ChEBI" id="CHEBI:18420"/>
    </ligand>
</feature>
<dbReference type="SMART" id="SM00535">
    <property type="entry name" value="RIBOc"/>
    <property type="match status" value="1"/>
</dbReference>
<evidence type="ECO:0000256" key="10">
    <source>
        <dbReference type="ARBA" id="ARBA00022723"/>
    </source>
</evidence>
<evidence type="ECO:0000256" key="6">
    <source>
        <dbReference type="ARBA" id="ARBA00022552"/>
    </source>
</evidence>
<evidence type="ECO:0000256" key="12">
    <source>
        <dbReference type="ARBA" id="ARBA00022801"/>
    </source>
</evidence>
<evidence type="ECO:0000256" key="11">
    <source>
        <dbReference type="ARBA" id="ARBA00022759"/>
    </source>
</evidence>
<dbReference type="SUPFAM" id="SSF69065">
    <property type="entry name" value="RNase III domain-like"/>
    <property type="match status" value="1"/>
</dbReference>
<dbReference type="GO" id="GO:0042802">
    <property type="term" value="F:identical protein binding"/>
    <property type="evidence" value="ECO:0007669"/>
    <property type="project" value="UniProtKB-ARBA"/>
</dbReference>
<dbReference type="SMART" id="SM00358">
    <property type="entry name" value="DSRM"/>
    <property type="match status" value="1"/>
</dbReference>
<dbReference type="Pfam" id="PF00035">
    <property type="entry name" value="dsrm"/>
    <property type="match status" value="1"/>
</dbReference>
<gene>
    <name evidence="15 18" type="primary">rnc</name>
    <name evidence="18" type="ORF">ERS852471_00335</name>
</gene>
<dbReference type="GO" id="GO:0019843">
    <property type="term" value="F:rRNA binding"/>
    <property type="evidence" value="ECO:0007669"/>
    <property type="project" value="UniProtKB-KW"/>
</dbReference>
<dbReference type="EMBL" id="CYZX01000002">
    <property type="protein sequence ID" value="CUN68406.1"/>
    <property type="molecule type" value="Genomic_DNA"/>
</dbReference>
<accession>A0A173YYR3</accession>
<dbReference type="PROSITE" id="PS50137">
    <property type="entry name" value="DS_RBD"/>
    <property type="match status" value="1"/>
</dbReference>
<dbReference type="NCBIfam" id="TIGR02191">
    <property type="entry name" value="RNaseIII"/>
    <property type="match status" value="1"/>
</dbReference>
<protein>
    <recommendedName>
        <fullName evidence="15">Ribonuclease 3</fullName>
        <ecNumber evidence="15">3.1.26.3</ecNumber>
    </recommendedName>
    <alternativeName>
        <fullName evidence="15">Ribonuclease III</fullName>
        <shortName evidence="15">RNase III</shortName>
    </alternativeName>
</protein>
<keyword evidence="14 15" id="KW-0694">RNA-binding</keyword>
<feature type="active site" evidence="15">
    <location>
        <position position="50"/>
    </location>
</feature>
<evidence type="ECO:0000259" key="16">
    <source>
        <dbReference type="PROSITE" id="PS50137"/>
    </source>
</evidence>
<comment type="catalytic activity">
    <reaction evidence="1 15">
        <text>Endonucleolytic cleavage to 5'-phosphomonoester.</text>
        <dbReference type="EC" id="3.1.26.3"/>
    </reaction>
</comment>
<keyword evidence="5 15" id="KW-0963">Cytoplasm</keyword>
<keyword evidence="8 15" id="KW-0819">tRNA processing</keyword>
<keyword evidence="13 15" id="KW-0460">Magnesium</keyword>
<evidence type="ECO:0000256" key="1">
    <source>
        <dbReference type="ARBA" id="ARBA00000109"/>
    </source>
</evidence>
<dbReference type="GO" id="GO:0008033">
    <property type="term" value="P:tRNA processing"/>
    <property type="evidence" value="ECO:0007669"/>
    <property type="project" value="UniProtKB-KW"/>
</dbReference>
<feature type="binding site" evidence="15">
    <location>
        <position position="46"/>
    </location>
    <ligand>
        <name>Mg(2+)</name>
        <dbReference type="ChEBI" id="CHEBI:18420"/>
    </ligand>
</feature>
<keyword evidence="11 15" id="KW-0255">Endonuclease</keyword>
<dbReference type="Pfam" id="PF14622">
    <property type="entry name" value="Ribonucleas_3_3"/>
    <property type="match status" value="1"/>
</dbReference>
<comment type="similarity">
    <text evidence="3">Belongs to the ribonuclease III family.</text>
</comment>
<dbReference type="GO" id="GO:0004525">
    <property type="term" value="F:ribonuclease III activity"/>
    <property type="evidence" value="ECO:0007669"/>
    <property type="project" value="UniProtKB-UniRule"/>
</dbReference>
<organism evidence="18 19">
    <name type="scientific">Clostridium disporicum</name>
    <dbReference type="NCBI Taxonomy" id="84024"/>
    <lineage>
        <taxon>Bacteria</taxon>
        <taxon>Bacillati</taxon>
        <taxon>Bacillota</taxon>
        <taxon>Clostridia</taxon>
        <taxon>Eubacteriales</taxon>
        <taxon>Clostridiaceae</taxon>
        <taxon>Clostridium</taxon>
    </lineage>
</organism>
<dbReference type="PANTHER" id="PTHR11207:SF0">
    <property type="entry name" value="RIBONUCLEASE 3"/>
    <property type="match status" value="1"/>
</dbReference>
<dbReference type="InterPro" id="IPR011907">
    <property type="entry name" value="RNase_III"/>
</dbReference>
<evidence type="ECO:0000256" key="14">
    <source>
        <dbReference type="ARBA" id="ARBA00022884"/>
    </source>
</evidence>
<keyword evidence="10 15" id="KW-0479">Metal-binding</keyword>
<dbReference type="GO" id="GO:0006397">
    <property type="term" value="P:mRNA processing"/>
    <property type="evidence" value="ECO:0007669"/>
    <property type="project" value="UniProtKB-UniRule"/>
</dbReference>
<dbReference type="Proteomes" id="UP000095594">
    <property type="component" value="Unassembled WGS sequence"/>
</dbReference>
<dbReference type="GO" id="GO:0003725">
    <property type="term" value="F:double-stranded RNA binding"/>
    <property type="evidence" value="ECO:0007669"/>
    <property type="project" value="TreeGrafter"/>
</dbReference>
<feature type="active site" evidence="15">
    <location>
        <position position="122"/>
    </location>
</feature>
<evidence type="ECO:0000256" key="4">
    <source>
        <dbReference type="ARBA" id="ARBA00011738"/>
    </source>
</evidence>
<evidence type="ECO:0000256" key="2">
    <source>
        <dbReference type="ARBA" id="ARBA00004496"/>
    </source>
</evidence>
<dbReference type="PROSITE" id="PS00517">
    <property type="entry name" value="RNASE_3_1"/>
    <property type="match status" value="1"/>
</dbReference>
<comment type="subcellular location">
    <subcellularLocation>
        <location evidence="2 15">Cytoplasm</location>
    </subcellularLocation>
</comment>